<organism evidence="1">
    <name type="scientific">Arundo donax</name>
    <name type="common">Giant reed</name>
    <name type="synonym">Donax arundinaceus</name>
    <dbReference type="NCBI Taxonomy" id="35708"/>
    <lineage>
        <taxon>Eukaryota</taxon>
        <taxon>Viridiplantae</taxon>
        <taxon>Streptophyta</taxon>
        <taxon>Embryophyta</taxon>
        <taxon>Tracheophyta</taxon>
        <taxon>Spermatophyta</taxon>
        <taxon>Magnoliopsida</taxon>
        <taxon>Liliopsida</taxon>
        <taxon>Poales</taxon>
        <taxon>Poaceae</taxon>
        <taxon>PACMAD clade</taxon>
        <taxon>Arundinoideae</taxon>
        <taxon>Arundineae</taxon>
        <taxon>Arundo</taxon>
    </lineage>
</organism>
<reference evidence="1" key="2">
    <citation type="journal article" date="2015" name="Data Brief">
        <title>Shoot transcriptome of the giant reed, Arundo donax.</title>
        <authorList>
            <person name="Barrero R.A."/>
            <person name="Guerrero F.D."/>
            <person name="Moolhuijzen P."/>
            <person name="Goolsby J.A."/>
            <person name="Tidwell J."/>
            <person name="Bellgard S.E."/>
            <person name="Bellgard M.I."/>
        </authorList>
    </citation>
    <scope>NUCLEOTIDE SEQUENCE</scope>
    <source>
        <tissue evidence="1">Shoot tissue taken approximately 20 cm above the soil surface</tissue>
    </source>
</reference>
<protein>
    <submittedName>
        <fullName evidence="1">Uncharacterized protein</fullName>
    </submittedName>
</protein>
<evidence type="ECO:0000313" key="1">
    <source>
        <dbReference type="EMBL" id="JAD30402.1"/>
    </source>
</evidence>
<accession>A0A0A8Z6C6</accession>
<name>A0A0A8Z6C6_ARUDO</name>
<dbReference type="EMBL" id="GBRH01267493">
    <property type="protein sequence ID" value="JAD30402.1"/>
    <property type="molecule type" value="Transcribed_RNA"/>
</dbReference>
<dbReference type="AlphaFoldDB" id="A0A0A8Z6C6"/>
<reference evidence="1" key="1">
    <citation type="submission" date="2014-09" db="EMBL/GenBank/DDBJ databases">
        <authorList>
            <person name="Magalhaes I.L.F."/>
            <person name="Oliveira U."/>
            <person name="Santos F.R."/>
            <person name="Vidigal T.H.D.A."/>
            <person name="Brescovit A.D."/>
            <person name="Santos A.J."/>
        </authorList>
    </citation>
    <scope>NUCLEOTIDE SEQUENCE</scope>
    <source>
        <tissue evidence="1">Shoot tissue taken approximately 20 cm above the soil surface</tissue>
    </source>
</reference>
<proteinExistence type="predicted"/>
<sequence length="60" mass="7156">MKEMKQASQKCQNLVYLFQFSNHKCRTMQYRRQLILVIQLDKGWGNNISEELGPTNNRKP</sequence>